<sequence>MAVEQMDKEYNWEGAVKHSKAVEKITAQIGLSSGDIFDIIKATV</sequence>
<accession>A0ABW8SHP4</accession>
<reference evidence="1 2" key="1">
    <citation type="submission" date="2024-11" db="EMBL/GenBank/DDBJ databases">
        <authorList>
            <person name="Heng Y.C."/>
            <person name="Lim A.C.H."/>
            <person name="Lee J.K.Y."/>
            <person name="Kittelmann S."/>
        </authorList>
    </citation>
    <scope>NUCLEOTIDE SEQUENCE [LARGE SCALE GENOMIC DNA]</scope>
    <source>
        <strain evidence="1 2">WILCCON 0269</strain>
    </source>
</reference>
<dbReference type="EMBL" id="JBJHZX010000007">
    <property type="protein sequence ID" value="MFL0195296.1"/>
    <property type="molecule type" value="Genomic_DNA"/>
</dbReference>
<evidence type="ECO:0000313" key="1">
    <source>
        <dbReference type="EMBL" id="MFL0195296.1"/>
    </source>
</evidence>
<comment type="caution">
    <text evidence="1">The sequence shown here is derived from an EMBL/GenBank/DDBJ whole genome shotgun (WGS) entry which is preliminary data.</text>
</comment>
<name>A0ABW8SHP4_9CLOT</name>
<proteinExistence type="predicted"/>
<organism evidence="1 2">
    <name type="scientific">Candidatus Clostridium eludens</name>
    <dbReference type="NCBI Taxonomy" id="3381663"/>
    <lineage>
        <taxon>Bacteria</taxon>
        <taxon>Bacillati</taxon>
        <taxon>Bacillota</taxon>
        <taxon>Clostridia</taxon>
        <taxon>Eubacteriales</taxon>
        <taxon>Clostridiaceae</taxon>
        <taxon>Clostridium</taxon>
    </lineage>
</organism>
<evidence type="ECO:0000313" key="2">
    <source>
        <dbReference type="Proteomes" id="UP001623660"/>
    </source>
</evidence>
<dbReference type="RefSeq" id="WP_406791417.1">
    <property type="nucleotide sequence ID" value="NZ_JBJHZX010000007.1"/>
</dbReference>
<keyword evidence="2" id="KW-1185">Reference proteome</keyword>
<dbReference type="Proteomes" id="UP001623660">
    <property type="component" value="Unassembled WGS sequence"/>
</dbReference>
<protein>
    <submittedName>
        <fullName evidence="1">Uncharacterized protein</fullName>
    </submittedName>
</protein>
<gene>
    <name evidence="1" type="ORF">ACJDU8_06900</name>
</gene>